<dbReference type="PROSITE" id="PS50302">
    <property type="entry name" value="PUM"/>
    <property type="match status" value="1"/>
</dbReference>
<dbReference type="InterPro" id="IPR040000">
    <property type="entry name" value="NOP9"/>
</dbReference>
<dbReference type="GO" id="GO:0000472">
    <property type="term" value="P:endonucleolytic cleavage to generate mature 5'-end of SSU-rRNA from (SSU-rRNA, 5.8S rRNA, LSU-rRNA)"/>
    <property type="evidence" value="ECO:0007669"/>
    <property type="project" value="TreeGrafter"/>
</dbReference>
<dbReference type="AlphaFoldDB" id="A0AAF0F437"/>
<dbReference type="GO" id="GO:0000056">
    <property type="term" value="P:ribosomal small subunit export from nucleus"/>
    <property type="evidence" value="ECO:0007669"/>
    <property type="project" value="TreeGrafter"/>
</dbReference>
<keyword evidence="2" id="KW-0677">Repeat</keyword>
<protein>
    <recommendedName>
        <fullName evidence="1">Nucleolar protein 9</fullName>
    </recommendedName>
    <alternativeName>
        <fullName evidence="3 4">Pumilio domain-containing protein NOP9</fullName>
    </alternativeName>
</protein>
<dbReference type="SMART" id="SM00025">
    <property type="entry name" value="Pumilio"/>
    <property type="match status" value="6"/>
</dbReference>
<evidence type="ECO:0000256" key="1">
    <source>
        <dbReference type="ARBA" id="ARBA00016427"/>
    </source>
</evidence>
<dbReference type="SUPFAM" id="SSF48371">
    <property type="entry name" value="ARM repeat"/>
    <property type="match status" value="1"/>
</dbReference>
<dbReference type="InterPro" id="IPR011989">
    <property type="entry name" value="ARM-like"/>
</dbReference>
<evidence type="ECO:0000313" key="8">
    <source>
        <dbReference type="Proteomes" id="UP001214628"/>
    </source>
</evidence>
<evidence type="ECO:0000256" key="6">
    <source>
        <dbReference type="SAM" id="MobiDB-lite"/>
    </source>
</evidence>
<dbReference type="Proteomes" id="UP001214628">
    <property type="component" value="Chromosome 1"/>
</dbReference>
<accession>A0AAF0F437</accession>
<evidence type="ECO:0000256" key="3">
    <source>
        <dbReference type="ARBA" id="ARBA00030932"/>
    </source>
</evidence>
<gene>
    <name evidence="7" type="primary">NOP9</name>
    <name evidence="7" type="ORF">MPSI1_001282</name>
</gene>
<dbReference type="GO" id="GO:0005730">
    <property type="term" value="C:nucleolus"/>
    <property type="evidence" value="ECO:0007669"/>
    <property type="project" value="TreeGrafter"/>
</dbReference>
<feature type="repeat" description="Pumilio" evidence="5">
    <location>
        <begin position="121"/>
        <end position="160"/>
    </location>
</feature>
<dbReference type="GO" id="GO:0003723">
    <property type="term" value="F:RNA binding"/>
    <property type="evidence" value="ECO:0007669"/>
    <property type="project" value="InterPro"/>
</dbReference>
<evidence type="ECO:0000313" key="7">
    <source>
        <dbReference type="EMBL" id="WFD42636.1"/>
    </source>
</evidence>
<dbReference type="InterPro" id="IPR016024">
    <property type="entry name" value="ARM-type_fold"/>
</dbReference>
<dbReference type="Gene3D" id="1.25.10.10">
    <property type="entry name" value="Leucine-rich Repeat Variant"/>
    <property type="match status" value="3"/>
</dbReference>
<proteinExistence type="predicted"/>
<name>A0AAF0F437_9BASI</name>
<evidence type="ECO:0000256" key="5">
    <source>
        <dbReference type="PROSITE-ProRule" id="PRU00317"/>
    </source>
</evidence>
<reference evidence="7" key="1">
    <citation type="submission" date="2023-02" db="EMBL/GenBank/DDBJ databases">
        <title>Mating type loci evolution in Malassezia.</title>
        <authorList>
            <person name="Coelho M.A."/>
        </authorList>
    </citation>
    <scope>NUCLEOTIDE SEQUENCE</scope>
    <source>
        <strain evidence="7">CBS 14136</strain>
    </source>
</reference>
<dbReference type="PANTHER" id="PTHR13102:SF0">
    <property type="entry name" value="NUCLEOLAR PROTEIN 9"/>
    <property type="match status" value="1"/>
</dbReference>
<dbReference type="Pfam" id="PF22493">
    <property type="entry name" value="PUF_NOP9"/>
    <property type="match status" value="1"/>
</dbReference>
<dbReference type="InterPro" id="IPR001313">
    <property type="entry name" value="Pumilio_RNA-bd_rpt"/>
</dbReference>
<sequence length="670" mass="75348">MVQAERRRAPKRSKHQALDETEQENEPEWIKNEEKEANTPFGLVAPEMQAYFKEVNASFVSFLHSEDPQAGEEEAELLLQAALNEMDGSELSLATDPTCSLVLENMLNLMKEKALRVFFDRMSGNYIKLATHRYGSHVLQSMLISAQNSIAKQHDEQLVPKKGEEELRSLPQLVEVMFRELETAMDIMLTDPFATHVLRSLIGLLTGVPIVCLEDLRSKRSSKYRSKERQRAMVDFSPTHTDSTPVYVPPRFLSLTYELYEGLHSGLPTQTLYRLLPDPVAAPTLSLVLKLEFGLRNGKKSMAEREDSLNARILGDLRGKKERSDLIEAAIRDAVATHVLENTLQCTSSSTLARFYKIYISGRVAKLGGHPCANFVVSTILRRLPAEAGLISSAISELEQAGDQLIKNQVSGVFQALLERCAKDGAHEEGAREALLAAFRFTEKSDHLLFVPVLLSMHTLKAYKHTFIEKQNTAKQNAREPYTMQGSLLLQQFAKLHPPHQDVLYISLAESPELQKWCCSPTAVHVVLSALSSPSASFAQRRSLLRKLLPLLVELSDDSWGSRVADAVWDAADGYTKDKIAQIAVENEKQFLSSAYGRYFIKRLRLGVYRKSYGDWKDWAKTQTSTVGTTTNALPENVFEFLRKRKLDRQAKSTHSEADQQLENILSAIQ</sequence>
<feature type="region of interest" description="Disordered" evidence="6">
    <location>
        <begin position="1"/>
        <end position="35"/>
    </location>
</feature>
<dbReference type="GO" id="GO:0030686">
    <property type="term" value="C:90S preribosome"/>
    <property type="evidence" value="ECO:0007669"/>
    <property type="project" value="TreeGrafter"/>
</dbReference>
<dbReference type="EMBL" id="CP118375">
    <property type="protein sequence ID" value="WFD42636.1"/>
    <property type="molecule type" value="Genomic_DNA"/>
</dbReference>
<dbReference type="PANTHER" id="PTHR13102">
    <property type="entry name" value="NUCLEOLAR PROTEIN 9"/>
    <property type="match status" value="1"/>
</dbReference>
<organism evidence="7 8">
    <name type="scientific">Malassezia psittaci</name>
    <dbReference type="NCBI Taxonomy" id="1821823"/>
    <lineage>
        <taxon>Eukaryota</taxon>
        <taxon>Fungi</taxon>
        <taxon>Dikarya</taxon>
        <taxon>Basidiomycota</taxon>
        <taxon>Ustilaginomycotina</taxon>
        <taxon>Malasseziomycetes</taxon>
        <taxon>Malasseziales</taxon>
        <taxon>Malasseziaceae</taxon>
        <taxon>Malassezia</taxon>
    </lineage>
</organism>
<dbReference type="GO" id="GO:0000447">
    <property type="term" value="P:endonucleolytic cleavage in ITS1 to separate SSU-rRNA from 5.8S rRNA and LSU-rRNA from tricistronic rRNA transcript (SSU-rRNA, 5.8S rRNA, LSU-rRNA)"/>
    <property type="evidence" value="ECO:0007669"/>
    <property type="project" value="TreeGrafter"/>
</dbReference>
<evidence type="ECO:0000256" key="2">
    <source>
        <dbReference type="ARBA" id="ARBA00022737"/>
    </source>
</evidence>
<dbReference type="GO" id="GO:0000480">
    <property type="term" value="P:endonucleolytic cleavage in 5'-ETS of tricistronic rRNA transcript (SSU-rRNA, 5.8S rRNA, LSU-rRNA)"/>
    <property type="evidence" value="ECO:0007669"/>
    <property type="project" value="TreeGrafter"/>
</dbReference>
<evidence type="ECO:0000256" key="4">
    <source>
        <dbReference type="ARBA" id="ARBA00031929"/>
    </source>
</evidence>
<keyword evidence="8" id="KW-1185">Reference proteome</keyword>
<dbReference type="GO" id="GO:0030688">
    <property type="term" value="C:preribosome, small subunit precursor"/>
    <property type="evidence" value="ECO:0007669"/>
    <property type="project" value="TreeGrafter"/>
</dbReference>